<dbReference type="PANTHER" id="PTHR30055">
    <property type="entry name" value="HTH-TYPE TRANSCRIPTIONAL REGULATOR RUTR"/>
    <property type="match status" value="1"/>
</dbReference>
<dbReference type="InterPro" id="IPR050109">
    <property type="entry name" value="HTH-type_TetR-like_transc_reg"/>
</dbReference>
<keyword evidence="3 5" id="KW-0238">DNA-binding</keyword>
<dbReference type="RefSeq" id="WP_085488057.1">
    <property type="nucleotide sequence ID" value="NZ_FXAY01000007.1"/>
</dbReference>
<gene>
    <name evidence="7" type="ORF">SAMN06296010_3292</name>
</gene>
<feature type="domain" description="HTH tetR-type" evidence="6">
    <location>
        <begin position="8"/>
        <end position="68"/>
    </location>
</feature>
<dbReference type="STRING" id="150121.SAMN06296010_3292"/>
<evidence type="ECO:0000256" key="2">
    <source>
        <dbReference type="ARBA" id="ARBA00023015"/>
    </source>
</evidence>
<keyword evidence="2" id="KW-0805">Transcription regulation</keyword>
<reference evidence="8" key="1">
    <citation type="submission" date="2017-04" db="EMBL/GenBank/DDBJ databases">
        <authorList>
            <person name="Varghese N."/>
            <person name="Submissions S."/>
        </authorList>
    </citation>
    <scope>NUCLEOTIDE SEQUENCE [LARGE SCALE GENOMIC DNA]</scope>
    <source>
        <strain evidence="8">VKM Ac-2510</strain>
    </source>
</reference>
<protein>
    <submittedName>
        <fullName evidence="7">Transcriptional regulator, TetR family</fullName>
    </submittedName>
</protein>
<keyword evidence="1" id="KW-0678">Repressor</keyword>
<dbReference type="OrthoDB" id="9816296at2"/>
<dbReference type="GO" id="GO:0000976">
    <property type="term" value="F:transcription cis-regulatory region binding"/>
    <property type="evidence" value="ECO:0007669"/>
    <property type="project" value="TreeGrafter"/>
</dbReference>
<evidence type="ECO:0000256" key="5">
    <source>
        <dbReference type="PROSITE-ProRule" id="PRU00335"/>
    </source>
</evidence>
<dbReference type="PRINTS" id="PR00455">
    <property type="entry name" value="HTHTETR"/>
</dbReference>
<organism evidence="7 8">
    <name type="scientific">Agreia pratensis</name>
    <dbReference type="NCBI Taxonomy" id="150121"/>
    <lineage>
        <taxon>Bacteria</taxon>
        <taxon>Bacillati</taxon>
        <taxon>Actinomycetota</taxon>
        <taxon>Actinomycetes</taxon>
        <taxon>Micrococcales</taxon>
        <taxon>Microbacteriaceae</taxon>
        <taxon>Agreia</taxon>
    </lineage>
</organism>
<evidence type="ECO:0000256" key="3">
    <source>
        <dbReference type="ARBA" id="ARBA00023125"/>
    </source>
</evidence>
<dbReference type="InterPro" id="IPR036271">
    <property type="entry name" value="Tet_transcr_reg_TetR-rel_C_sf"/>
</dbReference>
<dbReference type="SUPFAM" id="SSF46689">
    <property type="entry name" value="Homeodomain-like"/>
    <property type="match status" value="1"/>
</dbReference>
<dbReference type="Proteomes" id="UP000193244">
    <property type="component" value="Unassembled WGS sequence"/>
</dbReference>
<feature type="DNA-binding region" description="H-T-H motif" evidence="5">
    <location>
        <begin position="31"/>
        <end position="50"/>
    </location>
</feature>
<dbReference type="SUPFAM" id="SSF48498">
    <property type="entry name" value="Tetracyclin repressor-like, C-terminal domain"/>
    <property type="match status" value="1"/>
</dbReference>
<keyword evidence="8" id="KW-1185">Reference proteome</keyword>
<dbReference type="AlphaFoldDB" id="A0A1X7L5C4"/>
<dbReference type="Pfam" id="PF00440">
    <property type="entry name" value="TetR_N"/>
    <property type="match status" value="1"/>
</dbReference>
<evidence type="ECO:0000313" key="7">
    <source>
        <dbReference type="EMBL" id="SMG48259.1"/>
    </source>
</evidence>
<dbReference type="EMBL" id="FXAY01000007">
    <property type="protein sequence ID" value="SMG48259.1"/>
    <property type="molecule type" value="Genomic_DNA"/>
</dbReference>
<dbReference type="GO" id="GO:0003700">
    <property type="term" value="F:DNA-binding transcription factor activity"/>
    <property type="evidence" value="ECO:0007669"/>
    <property type="project" value="TreeGrafter"/>
</dbReference>
<dbReference type="InterPro" id="IPR039538">
    <property type="entry name" value="BetI_C"/>
</dbReference>
<dbReference type="InterPro" id="IPR009057">
    <property type="entry name" value="Homeodomain-like_sf"/>
</dbReference>
<dbReference type="Pfam" id="PF13977">
    <property type="entry name" value="TetR_C_6"/>
    <property type="match status" value="1"/>
</dbReference>
<evidence type="ECO:0000313" key="8">
    <source>
        <dbReference type="Proteomes" id="UP000193244"/>
    </source>
</evidence>
<keyword evidence="4" id="KW-0804">Transcription</keyword>
<dbReference type="Gene3D" id="1.10.357.10">
    <property type="entry name" value="Tetracycline Repressor, domain 2"/>
    <property type="match status" value="1"/>
</dbReference>
<dbReference type="PANTHER" id="PTHR30055:SF234">
    <property type="entry name" value="HTH-TYPE TRANSCRIPTIONAL REGULATOR BETI"/>
    <property type="match status" value="1"/>
</dbReference>
<proteinExistence type="predicted"/>
<evidence type="ECO:0000256" key="4">
    <source>
        <dbReference type="ARBA" id="ARBA00023163"/>
    </source>
</evidence>
<dbReference type="PROSITE" id="PS50977">
    <property type="entry name" value="HTH_TETR_2"/>
    <property type="match status" value="1"/>
</dbReference>
<name>A0A1X7L5C4_9MICO</name>
<accession>A0A1X7L5C4</accession>
<dbReference type="InterPro" id="IPR001647">
    <property type="entry name" value="HTH_TetR"/>
</dbReference>
<evidence type="ECO:0000256" key="1">
    <source>
        <dbReference type="ARBA" id="ARBA00022491"/>
    </source>
</evidence>
<evidence type="ECO:0000259" key="6">
    <source>
        <dbReference type="PROSITE" id="PS50977"/>
    </source>
</evidence>
<sequence>MPKVVDAEIRRAQIVAAACQLIASEGIKAVTTRRIAEVTGYSNGVLRYYFSGKDAVVNAAFQGIFDATNERARAADPSPRGLAGLHELAMQIMPLDDNRLMEARIAINFWQEALGSEEKAALHADVMQRWRREIEMRLREAEADGELPALSPVPEIADELLAMLTGLQVLAALSPAETSPQRQVAQYETFIDRLCR</sequence>